<evidence type="ECO:0000313" key="2">
    <source>
        <dbReference type="EMBL" id="GMT14046.1"/>
    </source>
</evidence>
<proteinExistence type="predicted"/>
<protein>
    <submittedName>
        <fullName evidence="2">Uncharacterized protein</fullName>
    </submittedName>
</protein>
<feature type="non-terminal residue" evidence="2">
    <location>
        <position position="78"/>
    </location>
</feature>
<gene>
    <name evidence="2" type="ORF">PFISCL1PPCAC_5343</name>
</gene>
<sequence length="78" mass="8979">STIGTPSARTIETNDTAREVNGDPIKEQERVSYENMLIRYGDWSRIRGQVFVYIALVVIGLLYRVHSEQSTFWESSKL</sequence>
<evidence type="ECO:0000256" key="1">
    <source>
        <dbReference type="SAM" id="Phobius"/>
    </source>
</evidence>
<feature type="non-terminal residue" evidence="2">
    <location>
        <position position="1"/>
    </location>
</feature>
<dbReference type="AlphaFoldDB" id="A0AAV5V5M7"/>
<dbReference type="Proteomes" id="UP001432322">
    <property type="component" value="Unassembled WGS sequence"/>
</dbReference>
<keyword evidence="1" id="KW-0812">Transmembrane</keyword>
<accession>A0AAV5V5M7</accession>
<dbReference type="EMBL" id="BTSY01000002">
    <property type="protein sequence ID" value="GMT14046.1"/>
    <property type="molecule type" value="Genomic_DNA"/>
</dbReference>
<reference evidence="2" key="1">
    <citation type="submission" date="2023-10" db="EMBL/GenBank/DDBJ databases">
        <title>Genome assembly of Pristionchus species.</title>
        <authorList>
            <person name="Yoshida K."/>
            <person name="Sommer R.J."/>
        </authorList>
    </citation>
    <scope>NUCLEOTIDE SEQUENCE</scope>
    <source>
        <strain evidence="2">RS5133</strain>
    </source>
</reference>
<keyword evidence="1" id="KW-0472">Membrane</keyword>
<evidence type="ECO:0000313" key="3">
    <source>
        <dbReference type="Proteomes" id="UP001432322"/>
    </source>
</evidence>
<feature type="transmembrane region" description="Helical" evidence="1">
    <location>
        <begin position="46"/>
        <end position="65"/>
    </location>
</feature>
<comment type="caution">
    <text evidence="2">The sequence shown here is derived from an EMBL/GenBank/DDBJ whole genome shotgun (WGS) entry which is preliminary data.</text>
</comment>
<name>A0AAV5V5M7_9BILA</name>
<keyword evidence="3" id="KW-1185">Reference proteome</keyword>
<keyword evidence="1" id="KW-1133">Transmembrane helix</keyword>
<organism evidence="2 3">
    <name type="scientific">Pristionchus fissidentatus</name>
    <dbReference type="NCBI Taxonomy" id="1538716"/>
    <lineage>
        <taxon>Eukaryota</taxon>
        <taxon>Metazoa</taxon>
        <taxon>Ecdysozoa</taxon>
        <taxon>Nematoda</taxon>
        <taxon>Chromadorea</taxon>
        <taxon>Rhabditida</taxon>
        <taxon>Rhabditina</taxon>
        <taxon>Diplogasteromorpha</taxon>
        <taxon>Diplogasteroidea</taxon>
        <taxon>Neodiplogasteridae</taxon>
        <taxon>Pristionchus</taxon>
    </lineage>
</organism>